<dbReference type="AlphaFoldDB" id="Q86XP7"/>
<dbReference type="EMBL" id="AF494508">
    <property type="protein sequence ID" value="AAO85514.1"/>
    <property type="molecule type" value="mRNA"/>
</dbReference>
<reference evidence="1" key="1">
    <citation type="submission" date="2002-03" db="EMBL/GenBank/DDBJ databases">
        <title>Down-regulate gene in gastric cancer.</title>
        <authorList>
            <person name="Du J.J."/>
            <person name="Dou K.F."/>
            <person name="Zhong M."/>
            <person name="Xiao H.S."/>
            <person name="Wang W.Z."/>
            <person name="Wang Z.H."/>
            <person name="Gao Z.Q."/>
        </authorList>
    </citation>
    <scope>NUCLEOTIDE SEQUENCE</scope>
    <source>
        <tissue evidence="1">Stomach</tissue>
    </source>
</reference>
<proteinExistence type="evidence at transcript level"/>
<accession>Q86XP7</accession>
<name>Q86XP7_HUMAN</name>
<evidence type="ECO:0000313" key="1">
    <source>
        <dbReference type="EMBL" id="AAO85514.1"/>
    </source>
</evidence>
<gene>
    <name evidence="1" type="primary">GDDM</name>
</gene>
<reference evidence="1" key="2">
    <citation type="journal article" date="2007" name="Zhonghua wei chang wai ke za zhi = Chinese journal of gastrointestinal surgery">
        <title>Isolation of a down-regulated novel gene with lower abundance in gastric cancer.</title>
        <authorList>
            <person name="DU J.J."/>
            <person name="Dou K.F."/>
            <person name="Peng S.Y."/>
            <person name="Wang Z.H."/>
            <person name="Chu G.H."/>
            <person name="Wang W.Z."/>
            <person name="Gao Z.Q."/>
        </authorList>
    </citation>
    <scope>NUCLEOTIDE SEQUENCE</scope>
    <source>
        <tissue evidence="1">Stomach</tissue>
    </source>
</reference>
<sequence length="35" mass="3975">MGLEKKWARIHRTLCDKYRGPRTGAGRLLQSCSKG</sequence>
<protein>
    <submittedName>
        <fullName evidence="1">GDDM</fullName>
    </submittedName>
</protein>
<organism evidence="1">
    <name type="scientific">Homo sapiens</name>
    <name type="common">Human</name>
    <dbReference type="NCBI Taxonomy" id="9606"/>
    <lineage>
        <taxon>Eukaryota</taxon>
        <taxon>Metazoa</taxon>
        <taxon>Chordata</taxon>
        <taxon>Craniata</taxon>
        <taxon>Vertebrata</taxon>
        <taxon>Euteleostomi</taxon>
        <taxon>Mammalia</taxon>
        <taxon>Eutheria</taxon>
        <taxon>Euarchontoglires</taxon>
        <taxon>Primates</taxon>
        <taxon>Haplorrhini</taxon>
        <taxon>Catarrhini</taxon>
        <taxon>Hominidae</taxon>
        <taxon>Homo</taxon>
    </lineage>
</organism>